<name>A0A917BKZ2_9MICO</name>
<evidence type="ECO:0000313" key="3">
    <source>
        <dbReference type="EMBL" id="GGF46332.1"/>
    </source>
</evidence>
<sequence length="266" mass="27353">MSLPDGAGHGTVGILGVGSLAGAVVEGLCEGVDVPPRVVLSPRGADTATRLAATYPTVRVAADNQAVLDASDTVLVCLRERDAGVLSTLTWSEAHCVVSATAGLSAARLAAAVAPARQLARAVPMVAVAERAWTTPVRPAVPRAVALLERLGGAMAMGSDEEFDAVYTALGTVAPFVDYLRTVSAFLADHGVDRPAADRLLGRSFALLAPELAAADVDLGRLLRAHAPSGGGNDQLATLLREAGVPAATRAALDEVFRRQTHGVWE</sequence>
<reference evidence="3" key="1">
    <citation type="journal article" date="2014" name="Int. J. Syst. Evol. Microbiol.">
        <title>Complete genome sequence of Corynebacterium casei LMG S-19264T (=DSM 44701T), isolated from a smear-ripened cheese.</title>
        <authorList>
            <consortium name="US DOE Joint Genome Institute (JGI-PGF)"/>
            <person name="Walter F."/>
            <person name="Albersmeier A."/>
            <person name="Kalinowski J."/>
            <person name="Ruckert C."/>
        </authorList>
    </citation>
    <scope>NUCLEOTIDE SEQUENCE</scope>
    <source>
        <strain evidence="3">CGMCC 1.12160</strain>
    </source>
</reference>
<dbReference type="Proteomes" id="UP000605670">
    <property type="component" value="Unassembled WGS sequence"/>
</dbReference>
<evidence type="ECO:0000313" key="4">
    <source>
        <dbReference type="Proteomes" id="UP000605670"/>
    </source>
</evidence>
<keyword evidence="4" id="KW-1185">Reference proteome</keyword>
<evidence type="ECO:0000256" key="1">
    <source>
        <dbReference type="ARBA" id="ARBA00005525"/>
    </source>
</evidence>
<accession>A0A917BKZ2</accession>
<comment type="similarity">
    <text evidence="1">Belongs to the pyrroline-5-carboxylate reductase family.</text>
</comment>
<gene>
    <name evidence="3" type="ORF">GCM10011366_12580</name>
</gene>
<protein>
    <recommendedName>
        <fullName evidence="2">Pyrroline-5-carboxylate reductase catalytic N-terminal domain-containing protein</fullName>
    </recommendedName>
</protein>
<dbReference type="Pfam" id="PF03807">
    <property type="entry name" value="F420_oxidored"/>
    <property type="match status" value="1"/>
</dbReference>
<dbReference type="InterPro" id="IPR036291">
    <property type="entry name" value="NAD(P)-bd_dom_sf"/>
</dbReference>
<dbReference type="PANTHER" id="PTHR11645:SF13">
    <property type="entry name" value="PYRROLINE-5-CARBOXYLATE REDUCTASE CATALYTIC N-TERMINAL DOMAIN-CONTAINING PROTEIN"/>
    <property type="match status" value="1"/>
</dbReference>
<dbReference type="InterPro" id="IPR028939">
    <property type="entry name" value="P5C_Rdtase_cat_N"/>
</dbReference>
<dbReference type="SUPFAM" id="SSF51735">
    <property type="entry name" value="NAD(P)-binding Rossmann-fold domains"/>
    <property type="match status" value="1"/>
</dbReference>
<comment type="caution">
    <text evidence="3">The sequence shown here is derived from an EMBL/GenBank/DDBJ whole genome shotgun (WGS) entry which is preliminary data.</text>
</comment>
<dbReference type="Gene3D" id="3.40.50.720">
    <property type="entry name" value="NAD(P)-binding Rossmann-like Domain"/>
    <property type="match status" value="1"/>
</dbReference>
<dbReference type="AlphaFoldDB" id="A0A917BKZ2"/>
<dbReference type="EMBL" id="BMEM01000001">
    <property type="protein sequence ID" value="GGF46332.1"/>
    <property type="molecule type" value="Genomic_DNA"/>
</dbReference>
<proteinExistence type="inferred from homology"/>
<dbReference type="GO" id="GO:0004735">
    <property type="term" value="F:pyrroline-5-carboxylate reductase activity"/>
    <property type="evidence" value="ECO:0007669"/>
    <property type="project" value="TreeGrafter"/>
</dbReference>
<dbReference type="PANTHER" id="PTHR11645">
    <property type="entry name" value="PYRROLINE-5-CARBOXYLATE REDUCTASE"/>
    <property type="match status" value="1"/>
</dbReference>
<reference evidence="3" key="2">
    <citation type="submission" date="2020-09" db="EMBL/GenBank/DDBJ databases">
        <authorList>
            <person name="Sun Q."/>
            <person name="Zhou Y."/>
        </authorList>
    </citation>
    <scope>NUCLEOTIDE SEQUENCE</scope>
    <source>
        <strain evidence="3">CGMCC 1.12160</strain>
    </source>
</reference>
<dbReference type="RefSeq" id="WP_188428815.1">
    <property type="nucleotide sequence ID" value="NZ_BAABKH010000005.1"/>
</dbReference>
<feature type="domain" description="Pyrroline-5-carboxylate reductase catalytic N-terminal" evidence="2">
    <location>
        <begin position="11"/>
        <end position="103"/>
    </location>
</feature>
<organism evidence="3 4">
    <name type="scientific">Ornithinimicrobium tianjinense</name>
    <dbReference type="NCBI Taxonomy" id="1195761"/>
    <lineage>
        <taxon>Bacteria</taxon>
        <taxon>Bacillati</taxon>
        <taxon>Actinomycetota</taxon>
        <taxon>Actinomycetes</taxon>
        <taxon>Micrococcales</taxon>
        <taxon>Ornithinimicrobiaceae</taxon>
        <taxon>Ornithinimicrobium</taxon>
    </lineage>
</organism>
<evidence type="ECO:0000259" key="2">
    <source>
        <dbReference type="Pfam" id="PF03807"/>
    </source>
</evidence>
<dbReference type="GO" id="GO:0055129">
    <property type="term" value="P:L-proline biosynthetic process"/>
    <property type="evidence" value="ECO:0007669"/>
    <property type="project" value="TreeGrafter"/>
</dbReference>